<evidence type="ECO:0000256" key="1">
    <source>
        <dbReference type="SAM" id="MobiDB-lite"/>
    </source>
</evidence>
<organism evidence="3 4">
    <name type="scientific">Rhizobium oryziradicis</name>
    <dbReference type="NCBI Taxonomy" id="1867956"/>
    <lineage>
        <taxon>Bacteria</taxon>
        <taxon>Pseudomonadati</taxon>
        <taxon>Pseudomonadota</taxon>
        <taxon>Alphaproteobacteria</taxon>
        <taxon>Hyphomicrobiales</taxon>
        <taxon>Rhizobiaceae</taxon>
        <taxon>Rhizobium/Agrobacterium group</taxon>
        <taxon>Rhizobium</taxon>
    </lineage>
</organism>
<evidence type="ECO:0008006" key="5">
    <source>
        <dbReference type="Google" id="ProtNLM"/>
    </source>
</evidence>
<keyword evidence="2" id="KW-0732">Signal</keyword>
<reference evidence="3 4" key="1">
    <citation type="submission" date="2016-09" db="EMBL/GenBank/DDBJ databases">
        <title>Rhizobium oryziradicis sp. nov., isolated from the root of rice.</title>
        <authorList>
            <person name="Zhao J."/>
            <person name="Zhang X."/>
        </authorList>
    </citation>
    <scope>NUCLEOTIDE SEQUENCE [LARGE SCALE GENOMIC DNA]</scope>
    <source>
        <strain evidence="3 4">N19</strain>
    </source>
</reference>
<keyword evidence="4" id="KW-1185">Reference proteome</keyword>
<dbReference type="AlphaFoldDB" id="A0A1Q8ZRK7"/>
<evidence type="ECO:0000313" key="3">
    <source>
        <dbReference type="EMBL" id="OLP44590.1"/>
    </source>
</evidence>
<feature type="chain" id="PRO_5012503121" description="DUF680 domain-containing protein" evidence="2">
    <location>
        <begin position="26"/>
        <end position="69"/>
    </location>
</feature>
<evidence type="ECO:0000256" key="2">
    <source>
        <dbReference type="SAM" id="SignalP"/>
    </source>
</evidence>
<feature type="compositionally biased region" description="Polar residues" evidence="1">
    <location>
        <begin position="34"/>
        <end position="43"/>
    </location>
</feature>
<proteinExistence type="predicted"/>
<gene>
    <name evidence="3" type="ORF">BJF95_08770</name>
</gene>
<protein>
    <recommendedName>
        <fullName evidence="5">DUF680 domain-containing protein</fullName>
    </recommendedName>
</protein>
<feature type="signal peptide" evidence="2">
    <location>
        <begin position="1"/>
        <end position="25"/>
    </location>
</feature>
<accession>A0A1Q8ZRK7</accession>
<evidence type="ECO:0000313" key="4">
    <source>
        <dbReference type="Proteomes" id="UP000186894"/>
    </source>
</evidence>
<sequence length="69" mass="7632">MEFIMKTLLMSAVIATLAGASATYAAPVQDKHSQPQAAVTRTISTRDKTAQNNSEQMYPHEHHRNEFTG</sequence>
<name>A0A1Q8ZRK7_9HYPH</name>
<dbReference type="Proteomes" id="UP000186894">
    <property type="component" value="Unassembled WGS sequence"/>
</dbReference>
<feature type="compositionally biased region" description="Basic and acidic residues" evidence="1">
    <location>
        <begin position="58"/>
        <end position="69"/>
    </location>
</feature>
<comment type="caution">
    <text evidence="3">The sequence shown here is derived from an EMBL/GenBank/DDBJ whole genome shotgun (WGS) entry which is preliminary data.</text>
</comment>
<dbReference type="EMBL" id="MKIM01000027">
    <property type="protein sequence ID" value="OLP44590.1"/>
    <property type="molecule type" value="Genomic_DNA"/>
</dbReference>
<feature type="region of interest" description="Disordered" evidence="1">
    <location>
        <begin position="29"/>
        <end position="69"/>
    </location>
</feature>